<sequence length="141" mass="15374">MPFFVNVPLTIAPLIVYNIIAFGLFGTDPGNSWVLPVATIPLPSDARWSLLLGDLMIAAALFLLFFEILKATRVGRGSVIDHILSALVFIIYLVEFLVVREGATSVFFILLLISLLDMIAGFTVAIHAARRDIAFGPGERS</sequence>
<feature type="transmembrane region" description="Helical" evidence="1">
    <location>
        <begin position="78"/>
        <end position="99"/>
    </location>
</feature>
<dbReference type="Proteomes" id="UP000244081">
    <property type="component" value="Unassembled WGS sequence"/>
</dbReference>
<gene>
    <name evidence="2" type="ORF">C8N35_1011374</name>
</gene>
<dbReference type="OrthoDB" id="9811032at2"/>
<feature type="transmembrane region" description="Helical" evidence="1">
    <location>
        <begin position="7"/>
        <end position="26"/>
    </location>
</feature>
<dbReference type="RefSeq" id="WP_107988772.1">
    <property type="nucleotide sequence ID" value="NZ_QAYG01000001.1"/>
</dbReference>
<feature type="transmembrane region" description="Helical" evidence="1">
    <location>
        <begin position="46"/>
        <end position="66"/>
    </location>
</feature>
<evidence type="ECO:0000256" key="1">
    <source>
        <dbReference type="SAM" id="Phobius"/>
    </source>
</evidence>
<evidence type="ECO:0000313" key="2">
    <source>
        <dbReference type="EMBL" id="PTW63323.1"/>
    </source>
</evidence>
<accession>A0A2T5VHU2</accession>
<protein>
    <submittedName>
        <fullName evidence="2">Uncharacterized protein</fullName>
    </submittedName>
</protein>
<keyword evidence="3" id="KW-1185">Reference proteome</keyword>
<keyword evidence="1" id="KW-1133">Transmembrane helix</keyword>
<proteinExistence type="predicted"/>
<reference evidence="2 3" key="1">
    <citation type="submission" date="2018-04" db="EMBL/GenBank/DDBJ databases">
        <title>Genomic Encyclopedia of Archaeal and Bacterial Type Strains, Phase II (KMG-II): from individual species to whole genera.</title>
        <authorList>
            <person name="Goeker M."/>
        </authorList>
    </citation>
    <scope>NUCLEOTIDE SEQUENCE [LARGE SCALE GENOMIC DNA]</scope>
    <source>
        <strain evidence="2 3">DSM 23382</strain>
    </source>
</reference>
<organism evidence="2 3">
    <name type="scientific">Breoghania corrubedonensis</name>
    <dbReference type="NCBI Taxonomy" id="665038"/>
    <lineage>
        <taxon>Bacteria</taxon>
        <taxon>Pseudomonadati</taxon>
        <taxon>Pseudomonadota</taxon>
        <taxon>Alphaproteobacteria</taxon>
        <taxon>Hyphomicrobiales</taxon>
        <taxon>Stappiaceae</taxon>
        <taxon>Breoghania</taxon>
    </lineage>
</organism>
<comment type="caution">
    <text evidence="2">The sequence shown here is derived from an EMBL/GenBank/DDBJ whole genome shotgun (WGS) entry which is preliminary data.</text>
</comment>
<dbReference type="AlphaFoldDB" id="A0A2T5VHU2"/>
<keyword evidence="1" id="KW-0812">Transmembrane</keyword>
<name>A0A2T5VHU2_9HYPH</name>
<dbReference type="EMBL" id="QAYG01000001">
    <property type="protein sequence ID" value="PTW63323.1"/>
    <property type="molecule type" value="Genomic_DNA"/>
</dbReference>
<evidence type="ECO:0000313" key="3">
    <source>
        <dbReference type="Proteomes" id="UP000244081"/>
    </source>
</evidence>
<feature type="transmembrane region" description="Helical" evidence="1">
    <location>
        <begin position="105"/>
        <end position="126"/>
    </location>
</feature>
<keyword evidence="1" id="KW-0472">Membrane</keyword>